<gene>
    <name evidence="1" type="ORF">KAK03_24690</name>
</gene>
<keyword evidence="2" id="KW-1185">Reference proteome</keyword>
<sequence>MKLSHAIDLPFTRESLLALLEHGCKPESSPFTHKQIAEWCDRFWCKYLDVEAPADIAQLLPLLTDVETQWDLYLANTYDLKQLQTEDFDHVLLPTEWFEDWLQQVQGTSPKVR</sequence>
<proteinExistence type="predicted"/>
<reference evidence="1 2" key="1">
    <citation type="submission" date="2021-04" db="EMBL/GenBank/DDBJ databases">
        <title>The genome sequence of Ideonella sp. 3Y2.</title>
        <authorList>
            <person name="Liu Y."/>
        </authorList>
    </citation>
    <scope>NUCLEOTIDE SEQUENCE [LARGE SCALE GENOMIC DNA]</scope>
    <source>
        <strain evidence="1 2">3Y2</strain>
    </source>
</reference>
<dbReference type="AlphaFoldDB" id="A0A941BJC4"/>
<dbReference type="Proteomes" id="UP000676246">
    <property type="component" value="Unassembled WGS sequence"/>
</dbReference>
<evidence type="ECO:0000313" key="2">
    <source>
        <dbReference type="Proteomes" id="UP000676246"/>
    </source>
</evidence>
<name>A0A941BJC4_9BURK</name>
<protein>
    <submittedName>
        <fullName evidence="1">Uncharacterized protein</fullName>
    </submittedName>
</protein>
<evidence type="ECO:0000313" key="1">
    <source>
        <dbReference type="EMBL" id="MBQ0933678.1"/>
    </source>
</evidence>
<accession>A0A941BJC4</accession>
<comment type="caution">
    <text evidence="1">The sequence shown here is derived from an EMBL/GenBank/DDBJ whole genome shotgun (WGS) entry which is preliminary data.</text>
</comment>
<dbReference type="EMBL" id="JAGQDD010000048">
    <property type="protein sequence ID" value="MBQ0933678.1"/>
    <property type="molecule type" value="Genomic_DNA"/>
</dbReference>
<dbReference type="RefSeq" id="WP_210857343.1">
    <property type="nucleotide sequence ID" value="NZ_JAGQDD010000048.1"/>
</dbReference>
<organism evidence="1 2">
    <name type="scientific">Ideonella alba</name>
    <dbReference type="NCBI Taxonomy" id="2824118"/>
    <lineage>
        <taxon>Bacteria</taxon>
        <taxon>Pseudomonadati</taxon>
        <taxon>Pseudomonadota</taxon>
        <taxon>Betaproteobacteria</taxon>
        <taxon>Burkholderiales</taxon>
        <taxon>Sphaerotilaceae</taxon>
        <taxon>Ideonella</taxon>
    </lineage>
</organism>